<dbReference type="Proteomes" id="UP000288096">
    <property type="component" value="Unassembled WGS sequence"/>
</dbReference>
<protein>
    <submittedName>
        <fullName evidence="2">Uncharacterized protein</fullName>
    </submittedName>
</protein>
<evidence type="ECO:0000313" key="2">
    <source>
        <dbReference type="EMBL" id="GBC61130.1"/>
    </source>
</evidence>
<keyword evidence="3" id="KW-1185">Reference proteome</keyword>
<proteinExistence type="predicted"/>
<evidence type="ECO:0000313" key="3">
    <source>
        <dbReference type="Proteomes" id="UP000288096"/>
    </source>
</evidence>
<evidence type="ECO:0000256" key="1">
    <source>
        <dbReference type="SAM" id="Phobius"/>
    </source>
</evidence>
<accession>A0A401FVZ0</accession>
<reference evidence="3" key="2">
    <citation type="submission" date="2019-01" db="EMBL/GenBank/DDBJ databases">
        <title>Genome sequence of Desulfonema ishimotonii strain Tokyo 01.</title>
        <authorList>
            <person name="Fukui M."/>
        </authorList>
    </citation>
    <scope>NUCLEOTIDE SEQUENCE [LARGE SCALE GENOMIC DNA]</scope>
    <source>
        <strain evidence="3">Tokyo 01</strain>
    </source>
</reference>
<dbReference type="EMBL" id="BEXT01000001">
    <property type="protein sequence ID" value="GBC61130.1"/>
    <property type="molecule type" value="Genomic_DNA"/>
</dbReference>
<keyword evidence="1" id="KW-0472">Membrane</keyword>
<name>A0A401FVZ0_9BACT</name>
<sequence length="116" mass="13461">MDKKMNKFIDNSFYNVVANATRDGIEIINQQIGKRKYICTYFNWQSLSYDEEGFPSFSENLLSGPSDYGKTFSISNQAEINSFRFLTLPLILMWAWIFLREVISAQCLSLQCDMIS</sequence>
<dbReference type="AlphaFoldDB" id="A0A401FVZ0"/>
<gene>
    <name evidence="2" type="ORF">DENIS_2090</name>
</gene>
<comment type="caution">
    <text evidence="2">The sequence shown here is derived from an EMBL/GenBank/DDBJ whole genome shotgun (WGS) entry which is preliminary data.</text>
</comment>
<organism evidence="2 3">
    <name type="scientific">Desulfonema ishimotonii</name>
    <dbReference type="NCBI Taxonomy" id="45657"/>
    <lineage>
        <taxon>Bacteria</taxon>
        <taxon>Pseudomonadati</taxon>
        <taxon>Thermodesulfobacteriota</taxon>
        <taxon>Desulfobacteria</taxon>
        <taxon>Desulfobacterales</taxon>
        <taxon>Desulfococcaceae</taxon>
        <taxon>Desulfonema</taxon>
    </lineage>
</organism>
<reference evidence="3" key="1">
    <citation type="submission" date="2017-11" db="EMBL/GenBank/DDBJ databases">
        <authorList>
            <person name="Watanabe M."/>
            <person name="Kojima H."/>
        </authorList>
    </citation>
    <scope>NUCLEOTIDE SEQUENCE [LARGE SCALE GENOMIC DNA]</scope>
    <source>
        <strain evidence="3">Tokyo 01</strain>
    </source>
</reference>
<feature type="transmembrane region" description="Helical" evidence="1">
    <location>
        <begin position="82"/>
        <end position="99"/>
    </location>
</feature>
<keyword evidence="1" id="KW-0812">Transmembrane</keyword>
<keyword evidence="1" id="KW-1133">Transmembrane helix</keyword>